<evidence type="ECO:0000256" key="1">
    <source>
        <dbReference type="ARBA" id="ARBA00022448"/>
    </source>
</evidence>
<comment type="similarity">
    <text evidence="7">Belongs to the nucleoporin Nup84/Nup107 family.</text>
</comment>
<evidence type="ECO:0000313" key="9">
    <source>
        <dbReference type="EMBL" id="KAJ8901748.1"/>
    </source>
</evidence>
<keyword evidence="3" id="KW-0653">Protein transport</keyword>
<keyword evidence="7" id="KW-0472">Membrane</keyword>
<gene>
    <name evidence="9" type="ORF">NDN08_003954</name>
</gene>
<dbReference type="Gene3D" id="1.20.190.50">
    <property type="match status" value="1"/>
</dbReference>
<organism evidence="9 10">
    <name type="scientific">Rhodosorus marinus</name>
    <dbReference type="NCBI Taxonomy" id="101924"/>
    <lineage>
        <taxon>Eukaryota</taxon>
        <taxon>Rhodophyta</taxon>
        <taxon>Stylonematophyceae</taxon>
        <taxon>Stylonematales</taxon>
        <taxon>Stylonemataceae</taxon>
        <taxon>Rhodosorus</taxon>
    </lineage>
</organism>
<keyword evidence="1 7" id="KW-0813">Transport</keyword>
<reference evidence="9 10" key="1">
    <citation type="journal article" date="2023" name="Nat. Commun.">
        <title>Origin of minicircular mitochondrial genomes in red algae.</title>
        <authorList>
            <person name="Lee Y."/>
            <person name="Cho C.H."/>
            <person name="Lee Y.M."/>
            <person name="Park S.I."/>
            <person name="Yang J.H."/>
            <person name="West J.A."/>
            <person name="Bhattacharya D."/>
            <person name="Yoon H.S."/>
        </authorList>
    </citation>
    <scope>NUCLEOTIDE SEQUENCE [LARGE SCALE GENOMIC DNA]</scope>
    <source>
        <strain evidence="9 10">CCMP1338</strain>
        <tissue evidence="9">Whole cell</tissue>
    </source>
</reference>
<keyword evidence="10" id="KW-1185">Reference proteome</keyword>
<dbReference type="EMBL" id="JAMWBK010000010">
    <property type="protein sequence ID" value="KAJ8901748.1"/>
    <property type="molecule type" value="Genomic_DNA"/>
</dbReference>
<proteinExistence type="inferred from homology"/>
<dbReference type="GO" id="GO:0006606">
    <property type="term" value="P:protein import into nucleus"/>
    <property type="evidence" value="ECO:0007669"/>
    <property type="project" value="TreeGrafter"/>
</dbReference>
<keyword evidence="6 7" id="KW-0539">Nucleus</keyword>
<evidence type="ECO:0000256" key="7">
    <source>
        <dbReference type="RuleBase" id="RU365072"/>
    </source>
</evidence>
<dbReference type="Pfam" id="PF04121">
    <property type="entry name" value="Nup84_Nup100"/>
    <property type="match status" value="1"/>
</dbReference>
<comment type="subcellular location">
    <subcellularLocation>
        <location evidence="7">Nucleus</location>
        <location evidence="7">Nuclear pore complex</location>
    </subcellularLocation>
    <subcellularLocation>
        <location evidence="7">Nucleus membrane</location>
    </subcellularLocation>
</comment>
<evidence type="ECO:0000256" key="2">
    <source>
        <dbReference type="ARBA" id="ARBA00022816"/>
    </source>
</evidence>
<evidence type="ECO:0000256" key="4">
    <source>
        <dbReference type="ARBA" id="ARBA00023010"/>
    </source>
</evidence>
<evidence type="ECO:0000256" key="5">
    <source>
        <dbReference type="ARBA" id="ARBA00023132"/>
    </source>
</evidence>
<dbReference type="GO" id="GO:0000973">
    <property type="term" value="P:post-transcriptional tethering of RNA polymerase II gene DNA at nuclear periphery"/>
    <property type="evidence" value="ECO:0007669"/>
    <property type="project" value="TreeGrafter"/>
</dbReference>
<evidence type="ECO:0000313" key="10">
    <source>
        <dbReference type="Proteomes" id="UP001157974"/>
    </source>
</evidence>
<evidence type="ECO:0000256" key="6">
    <source>
        <dbReference type="ARBA" id="ARBA00023242"/>
    </source>
</evidence>
<dbReference type="GO" id="GO:0031080">
    <property type="term" value="C:nuclear pore outer ring"/>
    <property type="evidence" value="ECO:0007669"/>
    <property type="project" value="TreeGrafter"/>
</dbReference>
<sequence length="825" mass="90903">MTSITPTVRRINFSSPSQSRSPYISGSAQRRTPSSVGKSTPRTKVNIRATHSAEDRLRAAGLDVLAAFQNGDIKNPEVFAKQMRLAVEAQMKDTEGLYSSSLPAVDVQSALLNLDSERCLWLLAERSMRMEQSFAVNDVVSRLAKAEAFGVNSMPLLTRLRIVSEWLETMAGERIDAAGGANLKPLDDPAYTWQYSFPDITPVVDHYNLTDVEARVEERASREMWKLLLAGRAEDAEQLSRSIGQGWRAASSFAAGRGVSWISSDGTVGGSRASWAKVAAKIAEDKDSPMSPYEKAALGLLAGVEAPALAVCAQYEERLWVRASCAAYAMTKALAEGAEEDLDVETLLHIFLQTEGIGERGTEIQSARKVQAYLSLGRDIPEDALCNLLSEMNMAGRSAECSTWLLRMNAHIALVYRLCGLIDQGNDLVVELFEETVRAYIARLIKIAKDDGGAGQGKVALEFSRQALFEMIARYASQLSEPLAVELCSEVLEICLHSDLKPTAVERDSRAQCVHKFSSCFEKDILRRISSAAVDRVWATSLPKDVDVSQGSSGMKPKDELAIGILGILILPPVDNPKELLCRTTRLARLFGIAQNNIAAKRLLEVFPIDCLQSIASEDCVNERHELECWHAFFHALSRHNEWRHHFYGNRPLPPPESVRQAAVAASGTVAYESQAAANVQMSAYLELLEEYNRVGQRLRVIAVDALNGALMIPGGWMRDILSSDSADGENREQELLVVRGIGVPTLVSLLQNILDESSSHSEATQLVDLVASERLKLYEDFPRNELKAFLTRARTSFTNLAQSMADHRKPGEELYKGEIFQDLG</sequence>
<protein>
    <recommendedName>
        <fullName evidence="7">Nuclear pore complex protein</fullName>
    </recommendedName>
</protein>
<evidence type="ECO:0000256" key="8">
    <source>
        <dbReference type="SAM" id="MobiDB-lite"/>
    </source>
</evidence>
<dbReference type="GO" id="GO:0031965">
    <property type="term" value="C:nuclear membrane"/>
    <property type="evidence" value="ECO:0007669"/>
    <property type="project" value="UniProtKB-SubCell"/>
</dbReference>
<keyword evidence="4 7" id="KW-0811">Translocation</keyword>
<accession>A0AAV8UKX2</accession>
<keyword evidence="2" id="KW-0509">mRNA transport</keyword>
<feature type="compositionally biased region" description="Low complexity" evidence="8">
    <location>
        <begin position="14"/>
        <end position="27"/>
    </location>
</feature>
<evidence type="ECO:0000256" key="3">
    <source>
        <dbReference type="ARBA" id="ARBA00022927"/>
    </source>
</evidence>
<dbReference type="Proteomes" id="UP001157974">
    <property type="component" value="Unassembled WGS sequence"/>
</dbReference>
<comment type="function">
    <text evidence="7">Functions as a component of the nuclear pore complex (NPC).</text>
</comment>
<dbReference type="PANTHER" id="PTHR13003">
    <property type="entry name" value="NUP107-RELATED"/>
    <property type="match status" value="1"/>
</dbReference>
<feature type="compositionally biased region" description="Polar residues" evidence="8">
    <location>
        <begin position="28"/>
        <end position="42"/>
    </location>
</feature>
<dbReference type="AlphaFoldDB" id="A0AAV8UKX2"/>
<comment type="caution">
    <text evidence="9">The sequence shown here is derived from an EMBL/GenBank/DDBJ whole genome shotgun (WGS) entry which is preliminary data.</text>
</comment>
<dbReference type="PANTHER" id="PTHR13003:SF2">
    <property type="entry name" value="NUCLEAR PORE COMPLEX PROTEIN NUP107"/>
    <property type="match status" value="1"/>
</dbReference>
<dbReference type="Gene3D" id="1.10.3450.20">
    <property type="match status" value="1"/>
</dbReference>
<comment type="subunit">
    <text evidence="7">Part of the nuclear pore complex (NPC).</text>
</comment>
<feature type="region of interest" description="Disordered" evidence="8">
    <location>
        <begin position="1"/>
        <end position="42"/>
    </location>
</feature>
<name>A0AAV8UKX2_9RHOD</name>
<keyword evidence="5 7" id="KW-0906">Nuclear pore complex</keyword>
<dbReference type="GO" id="GO:0017056">
    <property type="term" value="F:structural constituent of nuclear pore"/>
    <property type="evidence" value="ECO:0007669"/>
    <property type="project" value="UniProtKB-UniRule"/>
</dbReference>
<dbReference type="GO" id="GO:0006406">
    <property type="term" value="P:mRNA export from nucleus"/>
    <property type="evidence" value="ECO:0007669"/>
    <property type="project" value="TreeGrafter"/>
</dbReference>
<dbReference type="InterPro" id="IPR007252">
    <property type="entry name" value="Nup84/Nup107"/>
</dbReference>